<evidence type="ECO:0000313" key="5">
    <source>
        <dbReference type="EMBL" id="KAF2497271.1"/>
    </source>
</evidence>
<dbReference type="FunFam" id="1.10.8.10:FF:000002">
    <property type="entry name" value="UV excision repair protein RAD23 homolog"/>
    <property type="match status" value="1"/>
</dbReference>
<feature type="domain" description="UBA" evidence="4">
    <location>
        <begin position="718"/>
        <end position="759"/>
    </location>
</feature>
<dbReference type="Pfam" id="PF17111">
    <property type="entry name" value="PigL_N"/>
    <property type="match status" value="1"/>
</dbReference>
<keyword evidence="6" id="KW-1185">Reference proteome</keyword>
<dbReference type="PANTHER" id="PTHR14187:SF79">
    <property type="entry name" value="HSP70 FAMILY PROTEIN (AFU_ORTHOLOGUE AFUA_1G15200)"/>
    <property type="match status" value="1"/>
</dbReference>
<dbReference type="PANTHER" id="PTHR14187">
    <property type="entry name" value="ALPHA KINASE/ELONGATION FACTOR 2 KINASE"/>
    <property type="match status" value="1"/>
</dbReference>
<comment type="subcellular location">
    <subcellularLocation>
        <location evidence="1">Nucleus</location>
    </subcellularLocation>
</comment>
<dbReference type="InterPro" id="IPR015940">
    <property type="entry name" value="UBA"/>
</dbReference>
<keyword evidence="2" id="KW-0539">Nucleus</keyword>
<dbReference type="GO" id="GO:0003684">
    <property type="term" value="F:damaged DNA binding"/>
    <property type="evidence" value="ECO:0007669"/>
    <property type="project" value="InterPro"/>
</dbReference>
<feature type="region of interest" description="Disordered" evidence="3">
    <location>
        <begin position="476"/>
        <end position="638"/>
    </location>
</feature>
<evidence type="ECO:0000256" key="3">
    <source>
        <dbReference type="SAM" id="MobiDB-lite"/>
    </source>
</evidence>
<dbReference type="Gene3D" id="1.25.40.10">
    <property type="entry name" value="Tetratricopeptide repeat domain"/>
    <property type="match status" value="1"/>
</dbReference>
<feature type="region of interest" description="Disordered" evidence="3">
    <location>
        <begin position="823"/>
        <end position="843"/>
    </location>
</feature>
<dbReference type="InterPro" id="IPR036353">
    <property type="entry name" value="XPC-bd_sf"/>
</dbReference>
<feature type="compositionally biased region" description="Polar residues" evidence="3">
    <location>
        <begin position="609"/>
        <end position="627"/>
    </location>
</feature>
<dbReference type="Gene3D" id="1.10.8.10">
    <property type="entry name" value="DNA helicase RuvA subunit, C-terminal domain"/>
    <property type="match status" value="1"/>
</dbReference>
<feature type="compositionally biased region" description="Polar residues" evidence="3">
    <location>
        <begin position="774"/>
        <end position="786"/>
    </location>
</feature>
<gene>
    <name evidence="5" type="ORF">BU16DRAFT_484929</name>
</gene>
<dbReference type="SUPFAM" id="SSF53067">
    <property type="entry name" value="Actin-like ATPase domain"/>
    <property type="match status" value="2"/>
</dbReference>
<feature type="compositionally biased region" description="Polar residues" evidence="3">
    <location>
        <begin position="550"/>
        <end position="585"/>
    </location>
</feature>
<feature type="region of interest" description="Disordered" evidence="3">
    <location>
        <begin position="255"/>
        <end position="285"/>
    </location>
</feature>
<sequence length="1457" mass="159878">MDPLSIASSAAGIAGLCIKVSGILYTFIDDARGVDDSVAGLCEEINGLQRALNAVGHSWKQNPLLATTQKTGDRDLWITVRGSLDDCQITLGKLDKRLVEVQKTSFLGRGFLRKPTMSIKLNMMMKDITAFRQQVHSHNSAMQSAFQMINVLLLLRSGSSQESMSRVLGDLKTQIGRVEVAVRSRNDSSEPPSSDVQEDNERISRNLRQFVRVAESFHSSASTVVGEGTIWGGSVYGDPLSDDQAQRIENWIPPPTIEEEGTEANESVSGTTEDVELEDSDPDSDMERDFVKNFNDLAISSFTAGDYPNAERFLCKVVSRSTDDLPGGVSKIRLMQAYAYGKQARWRDAENVLASLTTLKKVKEPLAYDGLHALALLKLQGDAHDAAIRYCKKALMGRRRLGGKESAPFHESMALLALIHERKGDMAEAEGCRGFLPAKYDVEVDAGFLQYLARPLRDLVHEDIVSDTTSAAGNFLVPSVQEPGNPLRSRLGLPPANSPLAESPGKRWDGTVHTPDSTSIRSTGPTSPPPRQPSPARSVQSQPARPGYKQPSSSLTPFGSSNPAQIQSRKPSSSTNPYLNPSSPHVRSPSASTPSSSPNPHINNPYNSHTRSPSATNTPSAVLSKNPVNPFEAGSTTSQALGGSSIEFLRSDPHFQQFCRVVQQQPHMLEPILQQTATVNPQLAKLIAANPEQFLQLLAEDIDEVAELPPGSHTISVTEEERVAIERLRGLGFELDPVIQAYFNFDKNEELAADFLLSQPNDPRPSTRPASHYSPGTASPNSSQLPSPIKSPIQWVTKNDRNASSNRPSPVSQVVAPAAMPWVTKNDGSTTSNQPASAPQIYQSSSAKSNAHLIIGIDFGATHSSVAFAYATDTEAREDIITEWPGAGLITKPRVPSSIYYDISSNVVGWGLDTADALGPNGQPKIGTTKAEWLHVYMQLEGGNPYLDAKSLPPLPAGKSAVDLVGDYLSRLREAALVALMKSLGPRIPNDASIVRYYFSHPPIWTEGAKTAFKKAIVQAGYVQDVHDPRVTLIPGPEASAHYCTRSGLLDSKNHDGILIVDCGKSFVDLVALEVRSNSPFKVRKCTGSSGDACGHTAVDRNFANILRSKVRKMKLPDGSKTAGRVYAKSIIEFDSRIRDDFRNNGQKWATDVGIERDYVEADIDDGYMTFTNEEILGCFTPVIERILELINNQVIAVQACNINLQYVLICGSFGANEYLFQQIKKRMPRNYCTVVRPMDSEATVVKGLVTAGLTDRLTNFSSDILPKASAYSQQSYYLSVADFFIPGVHPERFRMRCPDQDRCNNCVCIVLSAGAPLQSGHKIRIPTSKMVKFDHVDPFVLVDKLWAADANLTLDPSGKIYLFEDDRGLPTLEWGTPNPYLYYPQGSQQCIVQCAAEIRTDFTRRNPDAEFRKFRNDQGIWYLVEYEIEITFPALVVSVFFRGERVRDVTSKVRVQ</sequence>
<organism evidence="5 6">
    <name type="scientific">Lophium mytilinum</name>
    <dbReference type="NCBI Taxonomy" id="390894"/>
    <lineage>
        <taxon>Eukaryota</taxon>
        <taxon>Fungi</taxon>
        <taxon>Dikarya</taxon>
        <taxon>Ascomycota</taxon>
        <taxon>Pezizomycotina</taxon>
        <taxon>Dothideomycetes</taxon>
        <taxon>Pleosporomycetidae</taxon>
        <taxon>Mytilinidiales</taxon>
        <taxon>Mytilinidiaceae</taxon>
        <taxon>Lophium</taxon>
    </lineage>
</organism>
<dbReference type="Gene3D" id="3.90.640.10">
    <property type="entry name" value="Actin, Chain A, domain 4"/>
    <property type="match status" value="1"/>
</dbReference>
<dbReference type="InterPro" id="IPR004806">
    <property type="entry name" value="Rad23"/>
</dbReference>
<dbReference type="Gene3D" id="1.10.10.540">
    <property type="entry name" value="XPC-binding domain"/>
    <property type="match status" value="1"/>
</dbReference>
<dbReference type="InterPro" id="IPR006636">
    <property type="entry name" value="STI1_HS-bd"/>
</dbReference>
<dbReference type="Pfam" id="PF09280">
    <property type="entry name" value="XPC-binding"/>
    <property type="match status" value="1"/>
</dbReference>
<dbReference type="Gene3D" id="3.30.420.40">
    <property type="match status" value="2"/>
</dbReference>
<protein>
    <recommendedName>
        <fullName evidence="4">UBA domain-containing protein</fullName>
    </recommendedName>
</protein>
<evidence type="ECO:0000259" key="4">
    <source>
        <dbReference type="PROSITE" id="PS50030"/>
    </source>
</evidence>
<dbReference type="InterPro" id="IPR043129">
    <property type="entry name" value="ATPase_NBD"/>
</dbReference>
<proteinExistence type="predicted"/>
<dbReference type="Pfam" id="PF00627">
    <property type="entry name" value="UBA"/>
    <property type="match status" value="1"/>
</dbReference>
<dbReference type="SUPFAM" id="SSF101238">
    <property type="entry name" value="XPC-binding domain"/>
    <property type="match status" value="1"/>
</dbReference>
<evidence type="ECO:0000256" key="2">
    <source>
        <dbReference type="ARBA" id="ARBA00023242"/>
    </source>
</evidence>
<dbReference type="PRINTS" id="PR01839">
    <property type="entry name" value="RAD23PROTEIN"/>
</dbReference>
<evidence type="ECO:0000313" key="6">
    <source>
        <dbReference type="Proteomes" id="UP000799750"/>
    </source>
</evidence>
<dbReference type="InterPro" id="IPR011990">
    <property type="entry name" value="TPR-like_helical_dom_sf"/>
</dbReference>
<dbReference type="GO" id="GO:0043161">
    <property type="term" value="P:proteasome-mediated ubiquitin-dependent protein catabolic process"/>
    <property type="evidence" value="ECO:0007669"/>
    <property type="project" value="InterPro"/>
</dbReference>
<dbReference type="InterPro" id="IPR031348">
    <property type="entry name" value="PigL_N"/>
</dbReference>
<feature type="compositionally biased region" description="Low complexity" evidence="3">
    <location>
        <begin position="588"/>
        <end position="608"/>
    </location>
</feature>
<dbReference type="GO" id="GO:0006289">
    <property type="term" value="P:nucleotide-excision repair"/>
    <property type="evidence" value="ECO:0007669"/>
    <property type="project" value="InterPro"/>
</dbReference>
<feature type="region of interest" description="Disordered" evidence="3">
    <location>
        <begin position="757"/>
        <end position="790"/>
    </location>
</feature>
<dbReference type="OrthoDB" id="2963168at2759"/>
<dbReference type="SMART" id="SM00165">
    <property type="entry name" value="UBA"/>
    <property type="match status" value="1"/>
</dbReference>
<evidence type="ECO:0000256" key="1">
    <source>
        <dbReference type="ARBA" id="ARBA00004123"/>
    </source>
</evidence>
<feature type="compositionally biased region" description="Low complexity" evidence="3">
    <location>
        <begin position="534"/>
        <end position="543"/>
    </location>
</feature>
<dbReference type="SMART" id="SM00727">
    <property type="entry name" value="STI1"/>
    <property type="match status" value="1"/>
</dbReference>
<dbReference type="CDD" id="cd10170">
    <property type="entry name" value="ASKHA_NBD_HSP70"/>
    <property type="match status" value="1"/>
</dbReference>
<feature type="region of interest" description="Disordered" evidence="3">
    <location>
        <begin position="182"/>
        <end position="202"/>
    </location>
</feature>
<dbReference type="InterPro" id="IPR015360">
    <property type="entry name" value="XPC-bd"/>
</dbReference>
<feature type="compositionally biased region" description="Polar residues" evidence="3">
    <location>
        <begin position="826"/>
        <end position="843"/>
    </location>
</feature>
<dbReference type="GO" id="GO:0005634">
    <property type="term" value="C:nucleus"/>
    <property type="evidence" value="ECO:0007669"/>
    <property type="project" value="UniProtKB-SubCell"/>
</dbReference>
<dbReference type="PROSITE" id="PS50030">
    <property type="entry name" value="UBA"/>
    <property type="match status" value="1"/>
</dbReference>
<dbReference type="InterPro" id="IPR009060">
    <property type="entry name" value="UBA-like_sf"/>
</dbReference>
<name>A0A6A6QXW9_9PEZI</name>
<dbReference type="SUPFAM" id="SSF46934">
    <property type="entry name" value="UBA-like"/>
    <property type="match status" value="1"/>
</dbReference>
<dbReference type="SUPFAM" id="SSF48452">
    <property type="entry name" value="TPR-like"/>
    <property type="match status" value="1"/>
</dbReference>
<dbReference type="Proteomes" id="UP000799750">
    <property type="component" value="Unassembled WGS sequence"/>
</dbReference>
<accession>A0A6A6QXW9</accession>
<reference evidence="5" key="1">
    <citation type="journal article" date="2020" name="Stud. Mycol.">
        <title>101 Dothideomycetes genomes: a test case for predicting lifestyles and emergence of pathogens.</title>
        <authorList>
            <person name="Haridas S."/>
            <person name="Albert R."/>
            <person name="Binder M."/>
            <person name="Bloem J."/>
            <person name="Labutti K."/>
            <person name="Salamov A."/>
            <person name="Andreopoulos B."/>
            <person name="Baker S."/>
            <person name="Barry K."/>
            <person name="Bills G."/>
            <person name="Bluhm B."/>
            <person name="Cannon C."/>
            <person name="Castanera R."/>
            <person name="Culley D."/>
            <person name="Daum C."/>
            <person name="Ezra D."/>
            <person name="Gonzalez J."/>
            <person name="Henrissat B."/>
            <person name="Kuo A."/>
            <person name="Liang C."/>
            <person name="Lipzen A."/>
            <person name="Lutzoni F."/>
            <person name="Magnuson J."/>
            <person name="Mondo S."/>
            <person name="Nolan M."/>
            <person name="Ohm R."/>
            <person name="Pangilinan J."/>
            <person name="Park H.-J."/>
            <person name="Ramirez L."/>
            <person name="Alfaro M."/>
            <person name="Sun H."/>
            <person name="Tritt A."/>
            <person name="Yoshinaga Y."/>
            <person name="Zwiers L.-H."/>
            <person name="Turgeon B."/>
            <person name="Goodwin S."/>
            <person name="Spatafora J."/>
            <person name="Crous P."/>
            <person name="Grigoriev I."/>
        </authorList>
    </citation>
    <scope>NUCLEOTIDE SEQUENCE</scope>
    <source>
        <strain evidence="5">CBS 269.34</strain>
    </source>
</reference>
<dbReference type="EMBL" id="MU004187">
    <property type="protein sequence ID" value="KAF2497271.1"/>
    <property type="molecule type" value="Genomic_DNA"/>
</dbReference>
<feature type="compositionally biased region" description="Acidic residues" evidence="3">
    <location>
        <begin position="273"/>
        <end position="284"/>
    </location>
</feature>